<sequence>MGTIWEAAKLCQSYSNSGLMMINSRNMITKAKEALRPEQEGVFFTASARIYDEQAGYSNYTVFRNPLDFSILTDVPWKYPAIDPGNSLAELALIYRGGLISDLHHECYKVFIPMNRTDLACHTACQRSSPTNCRVPPLTVDDVNVRGIKCSVGTENITPTSSGNYTFGTKATYECPLGKVFNETISRHLIAECRGPIGWERPVLLRCVSPGATMAFGNKTYTLYNATASRYQSFKAEEYCNSVNGSLATISSPVLLEELGGFLSEKGLSGAMVGNNIRGLLLNQDSQRSYAANLTRTWSFAIFNESAWKPDWVPNEDFKCTVLKYGTKWEFDSVDCMDTQEKTFICESTPSVCPFQSLTQFAPRQAWKLDFDPAPNITLRYGTILNYTCRGVENTGTVVSTMCLGKLAWQTLLSNFGDCPLYKPYTFLSNGSDNGVLKSAAKCASEQGLQLPLITDSVEMGHVLSQVPDEEKNVRNPTVMIPVRNYALFSAQTEGITDFTAVMTKLNINDPNIWLPGEPKADAKLLCSYLLNRNGSWGLANFECSEEHEGKVTIVCGLAKATNCTIAPPKQNNRTGTASPAPDSNGAYVFEATNSYPNCDCGMMEENQTGLITVRTSTCYGNFGWYPYSLGPCVPGTKKCGGLPSEPKNDSHMQQNCSVNDEISHWSLTCVSGYKWANSSSTSLDRTCNKDTGNWTEIQDTCAPVATGTASADSESASSTLSTTVSPTTSTTQGGSFSTSTSISSSTGTAATSTQTSTEAGSVIASTASTSLSATKGSTSLTSNPSTMSATTSTASSSSAASGTTNTQQGTTISSTIVSSTSTGITASTSKNTEISSILSTTRPITSTTRAAGEPVCASSIVARKRGLPSAAENC</sequence>
<dbReference type="Gene3D" id="3.10.100.10">
    <property type="entry name" value="Mannose-Binding Protein A, subunit A"/>
    <property type="match status" value="1"/>
</dbReference>
<evidence type="ECO:0000256" key="1">
    <source>
        <dbReference type="SAM" id="MobiDB-lite"/>
    </source>
</evidence>
<dbReference type="AlphaFoldDB" id="A0A7R9BTP7"/>
<evidence type="ECO:0000313" key="2">
    <source>
        <dbReference type="EMBL" id="CAD7280373.1"/>
    </source>
</evidence>
<feature type="region of interest" description="Disordered" evidence="1">
    <location>
        <begin position="706"/>
        <end position="758"/>
    </location>
</feature>
<feature type="region of interest" description="Disordered" evidence="1">
    <location>
        <begin position="774"/>
        <end position="829"/>
    </location>
</feature>
<dbReference type="InterPro" id="IPR016186">
    <property type="entry name" value="C-type_lectin-like/link_sf"/>
</dbReference>
<gene>
    <name evidence="2" type="ORF">NMOB1V02_LOCUS8033</name>
</gene>
<accession>A0A7R9BTP7</accession>
<dbReference type="Proteomes" id="UP000678499">
    <property type="component" value="Unassembled WGS sequence"/>
</dbReference>
<dbReference type="EMBL" id="OA884161">
    <property type="protein sequence ID" value="CAD7280373.1"/>
    <property type="molecule type" value="Genomic_DNA"/>
</dbReference>
<organism evidence="2">
    <name type="scientific">Notodromas monacha</name>
    <dbReference type="NCBI Taxonomy" id="399045"/>
    <lineage>
        <taxon>Eukaryota</taxon>
        <taxon>Metazoa</taxon>
        <taxon>Ecdysozoa</taxon>
        <taxon>Arthropoda</taxon>
        <taxon>Crustacea</taxon>
        <taxon>Oligostraca</taxon>
        <taxon>Ostracoda</taxon>
        <taxon>Podocopa</taxon>
        <taxon>Podocopida</taxon>
        <taxon>Cypridocopina</taxon>
        <taxon>Cypridoidea</taxon>
        <taxon>Cyprididae</taxon>
        <taxon>Notodromas</taxon>
    </lineage>
</organism>
<protein>
    <submittedName>
        <fullName evidence="2">Uncharacterized protein</fullName>
    </submittedName>
</protein>
<dbReference type="EMBL" id="CAJPEX010002124">
    <property type="protein sequence ID" value="CAG0920525.1"/>
    <property type="molecule type" value="Genomic_DNA"/>
</dbReference>
<proteinExistence type="predicted"/>
<reference evidence="2" key="1">
    <citation type="submission" date="2020-11" db="EMBL/GenBank/DDBJ databases">
        <authorList>
            <person name="Tran Van P."/>
        </authorList>
    </citation>
    <scope>NUCLEOTIDE SEQUENCE</scope>
</reference>
<name>A0A7R9BTP7_9CRUS</name>
<dbReference type="SUPFAM" id="SSF56436">
    <property type="entry name" value="C-type lectin-like"/>
    <property type="match status" value="1"/>
</dbReference>
<evidence type="ECO:0000313" key="3">
    <source>
        <dbReference type="Proteomes" id="UP000678499"/>
    </source>
</evidence>
<keyword evidence="3" id="KW-1185">Reference proteome</keyword>
<dbReference type="InterPro" id="IPR016187">
    <property type="entry name" value="CTDL_fold"/>
</dbReference>
<dbReference type="CDD" id="cd00037">
    <property type="entry name" value="CLECT"/>
    <property type="match status" value="1"/>
</dbReference>